<accession>A0ABS3YU18</accession>
<protein>
    <submittedName>
        <fullName evidence="2">Murein L,D-transpeptidase catalytic domain family protein</fullName>
    </submittedName>
</protein>
<dbReference type="RefSeq" id="WP_209139432.1">
    <property type="nucleotide sequence ID" value="NZ_JAGHKO010000002.1"/>
</dbReference>
<keyword evidence="3" id="KW-1185">Reference proteome</keyword>
<evidence type="ECO:0000313" key="2">
    <source>
        <dbReference type="EMBL" id="MBO9201383.1"/>
    </source>
</evidence>
<sequence>MQKPLIVTPGKQLRLFLMGLVALLSTFTPTKAGNRTANGLFSDTSYSAATAHIFSISNKLNVYDSLHLKDMGLSKKVFTMALKGMAKLVRTRHIKDNLLAIVDFSQPSINKRLYVIDLNTYQLLYNTWVAHGMKTGKDKAISFSNKMSSNKSSLGFYVTGLAYNGSNGYSLKLQGMEKGINDGAMRRGIVIHGADYVNEDLINSQGYIGRSWGCPAVAPEVSQPLIDLLKEGSCLFIYASNTTYQSRSAFVK</sequence>
<dbReference type="Proteomes" id="UP000677244">
    <property type="component" value="Unassembled WGS sequence"/>
</dbReference>
<evidence type="ECO:0000256" key="1">
    <source>
        <dbReference type="SAM" id="SignalP"/>
    </source>
</evidence>
<feature type="chain" id="PRO_5045953222" evidence="1">
    <location>
        <begin position="33"/>
        <end position="252"/>
    </location>
</feature>
<dbReference type="InterPro" id="IPR032676">
    <property type="entry name" value="YkuD_2"/>
</dbReference>
<evidence type="ECO:0000313" key="3">
    <source>
        <dbReference type="Proteomes" id="UP000677244"/>
    </source>
</evidence>
<dbReference type="PANTHER" id="PTHR38477:SF1">
    <property type="entry name" value="MUREIN L,D-TRANSPEPTIDASE CATALYTIC DOMAIN FAMILY PROTEIN"/>
    <property type="match status" value="1"/>
</dbReference>
<reference evidence="2 3" key="1">
    <citation type="submission" date="2021-03" db="EMBL/GenBank/DDBJ databases">
        <title>Assistant Professor.</title>
        <authorList>
            <person name="Huq M.A."/>
        </authorList>
    </citation>
    <scope>NUCLEOTIDE SEQUENCE [LARGE SCALE GENOMIC DNA]</scope>
    <source>
        <strain evidence="2 3">MAH-29</strain>
    </source>
</reference>
<comment type="caution">
    <text evidence="2">The sequence shown here is derived from an EMBL/GenBank/DDBJ whole genome shotgun (WGS) entry which is preliminary data.</text>
</comment>
<keyword evidence="1" id="KW-0732">Signal</keyword>
<dbReference type="PANTHER" id="PTHR38477">
    <property type="entry name" value="HYPOTHETICAL EXPORTED PROTEIN"/>
    <property type="match status" value="1"/>
</dbReference>
<organism evidence="2 3">
    <name type="scientific">Niastella soli</name>
    <dbReference type="NCBI Taxonomy" id="2821487"/>
    <lineage>
        <taxon>Bacteria</taxon>
        <taxon>Pseudomonadati</taxon>
        <taxon>Bacteroidota</taxon>
        <taxon>Chitinophagia</taxon>
        <taxon>Chitinophagales</taxon>
        <taxon>Chitinophagaceae</taxon>
        <taxon>Niastella</taxon>
    </lineage>
</organism>
<dbReference type="Pfam" id="PF13645">
    <property type="entry name" value="YkuD_2"/>
    <property type="match status" value="1"/>
</dbReference>
<dbReference type="EMBL" id="JAGHKO010000002">
    <property type="protein sequence ID" value="MBO9201383.1"/>
    <property type="molecule type" value="Genomic_DNA"/>
</dbReference>
<feature type="signal peptide" evidence="1">
    <location>
        <begin position="1"/>
        <end position="32"/>
    </location>
</feature>
<name>A0ABS3YU18_9BACT</name>
<proteinExistence type="predicted"/>
<gene>
    <name evidence="2" type="ORF">J7I42_13970</name>
</gene>